<keyword evidence="7" id="KW-0028">Amino-acid biosynthesis</keyword>
<dbReference type="Proteomes" id="UP001597188">
    <property type="component" value="Unassembled WGS sequence"/>
</dbReference>
<proteinExistence type="inferred from homology"/>
<evidence type="ECO:0000256" key="7">
    <source>
        <dbReference type="ARBA" id="ARBA00022605"/>
    </source>
</evidence>
<feature type="domain" description="Peptidase M20 dimerisation" evidence="15">
    <location>
        <begin position="169"/>
        <end position="280"/>
    </location>
</feature>
<keyword evidence="11" id="KW-0220">Diaminopimelate biosynthesis</keyword>
<name>A0ABW4BVV4_9LACO</name>
<evidence type="ECO:0000256" key="13">
    <source>
        <dbReference type="ARBA" id="ARBA00023285"/>
    </source>
</evidence>
<comment type="catalytic activity">
    <reaction evidence="14">
        <text>N-succinyl-(2S,6S)-2,6-diaminopimelate + H2O = (2S,6S)-2,6-diaminopimelate + succinate</text>
        <dbReference type="Rhea" id="RHEA:22608"/>
        <dbReference type="ChEBI" id="CHEBI:15377"/>
        <dbReference type="ChEBI" id="CHEBI:30031"/>
        <dbReference type="ChEBI" id="CHEBI:57609"/>
        <dbReference type="ChEBI" id="CHEBI:58087"/>
        <dbReference type="EC" id="3.5.1.18"/>
    </reaction>
</comment>
<comment type="cofactor">
    <cofactor evidence="1">
        <name>Co(2+)</name>
        <dbReference type="ChEBI" id="CHEBI:48828"/>
    </cofactor>
</comment>
<evidence type="ECO:0000313" key="16">
    <source>
        <dbReference type="EMBL" id="MFD1419353.1"/>
    </source>
</evidence>
<keyword evidence="8" id="KW-0479">Metal-binding</keyword>
<protein>
    <recommendedName>
        <fullName evidence="6">Probable succinyl-diaminopimelate desuccinylase</fullName>
        <ecNumber evidence="5">3.5.1.18</ecNumber>
    </recommendedName>
</protein>
<evidence type="ECO:0000256" key="3">
    <source>
        <dbReference type="ARBA" id="ARBA00005130"/>
    </source>
</evidence>
<keyword evidence="9" id="KW-0378">Hydrolase</keyword>
<dbReference type="InterPro" id="IPR050072">
    <property type="entry name" value="Peptidase_M20A"/>
</dbReference>
<comment type="similarity">
    <text evidence="4">Belongs to the peptidase M20A family.</text>
</comment>
<dbReference type="InterPro" id="IPR002933">
    <property type="entry name" value="Peptidase_M20"/>
</dbReference>
<dbReference type="PROSITE" id="PS00759">
    <property type="entry name" value="ARGE_DAPE_CPG2_2"/>
    <property type="match status" value="1"/>
</dbReference>
<gene>
    <name evidence="16" type="ORF">ACFQ5L_00060</name>
</gene>
<dbReference type="InterPro" id="IPR011650">
    <property type="entry name" value="Peptidase_M20_dimer"/>
</dbReference>
<evidence type="ECO:0000256" key="2">
    <source>
        <dbReference type="ARBA" id="ARBA00001947"/>
    </source>
</evidence>
<keyword evidence="10" id="KW-0862">Zinc</keyword>
<reference evidence="17" key="1">
    <citation type="journal article" date="2019" name="Int. J. Syst. Evol. Microbiol.">
        <title>The Global Catalogue of Microorganisms (GCM) 10K type strain sequencing project: providing services to taxonomists for standard genome sequencing and annotation.</title>
        <authorList>
            <consortium name="The Broad Institute Genomics Platform"/>
            <consortium name="The Broad Institute Genome Sequencing Center for Infectious Disease"/>
            <person name="Wu L."/>
            <person name="Ma J."/>
        </authorList>
    </citation>
    <scope>NUCLEOTIDE SEQUENCE [LARGE SCALE GENOMIC DNA]</scope>
    <source>
        <strain evidence="17">CCM 8931</strain>
    </source>
</reference>
<evidence type="ECO:0000256" key="4">
    <source>
        <dbReference type="ARBA" id="ARBA00006247"/>
    </source>
</evidence>
<dbReference type="NCBIfam" id="NF006365">
    <property type="entry name" value="PRK08588.1"/>
    <property type="match status" value="1"/>
</dbReference>
<evidence type="ECO:0000256" key="14">
    <source>
        <dbReference type="ARBA" id="ARBA00051301"/>
    </source>
</evidence>
<sequence>MKDTEKISLLSHLVAMNTVNHNEIEPAEYLKQLFDDAGIKNELLPVGDDRANLIAEIGSGSPILAISGHFDVVAADAKEWATDPFTLTEKDGQLFGRGANDMKSGLAALTIAMLELKEQQVPINGTIRLMVTFGEEVGELGAKMLYDAGYMQGVNALLIAEPSGYRICYGQAGTIDIDLESIGKNAHSSMPALGSNAVDHLIRILYTIKAKVMARAAGQHNAVLNTDTLFNIDVFNGGEQVNTIPNHALAKINLRTIPEVSNAEILQIFHDVIDADAAKYGSQINMHVEMDLNPVVGDPKSKMLRLIQRVAKPYLLNAKFSASDQQQNQIVTKMLGRELPAGTIPALGAPGGTDARRLLVDQPLGFDYTVFGPGNFTSHQPNEYVSKSMYLDFIKMYEELFPAYFNEA</sequence>
<evidence type="ECO:0000256" key="5">
    <source>
        <dbReference type="ARBA" id="ARBA00011921"/>
    </source>
</evidence>
<comment type="cofactor">
    <cofactor evidence="2">
        <name>Zn(2+)</name>
        <dbReference type="ChEBI" id="CHEBI:29105"/>
    </cofactor>
</comment>
<dbReference type="SUPFAM" id="SSF53187">
    <property type="entry name" value="Zn-dependent exopeptidases"/>
    <property type="match status" value="1"/>
</dbReference>
<evidence type="ECO:0000256" key="12">
    <source>
        <dbReference type="ARBA" id="ARBA00023154"/>
    </source>
</evidence>
<dbReference type="PANTHER" id="PTHR43808">
    <property type="entry name" value="ACETYLORNITHINE DEACETYLASE"/>
    <property type="match status" value="1"/>
</dbReference>
<comment type="caution">
    <text evidence="16">The sequence shown here is derived from an EMBL/GenBank/DDBJ whole genome shotgun (WGS) entry which is preliminary data.</text>
</comment>
<evidence type="ECO:0000256" key="1">
    <source>
        <dbReference type="ARBA" id="ARBA00001941"/>
    </source>
</evidence>
<dbReference type="RefSeq" id="WP_137635635.1">
    <property type="nucleotide sequence ID" value="NZ_BJDL01000024.1"/>
</dbReference>
<dbReference type="EMBL" id="JBHTOJ010000001">
    <property type="protein sequence ID" value="MFD1419353.1"/>
    <property type="molecule type" value="Genomic_DNA"/>
</dbReference>
<evidence type="ECO:0000256" key="10">
    <source>
        <dbReference type="ARBA" id="ARBA00022833"/>
    </source>
</evidence>
<evidence type="ECO:0000259" key="15">
    <source>
        <dbReference type="Pfam" id="PF07687"/>
    </source>
</evidence>
<dbReference type="Gene3D" id="3.30.70.360">
    <property type="match status" value="1"/>
</dbReference>
<dbReference type="InterPro" id="IPR001261">
    <property type="entry name" value="ArgE/DapE_CS"/>
</dbReference>
<dbReference type="CDD" id="cd08659">
    <property type="entry name" value="M20_ArgE_DapE-like"/>
    <property type="match status" value="1"/>
</dbReference>
<organism evidence="16 17">
    <name type="scientific">Lactiplantibacillus songbeiensis</name>
    <dbReference type="NCBI Taxonomy" id="2559920"/>
    <lineage>
        <taxon>Bacteria</taxon>
        <taxon>Bacillati</taxon>
        <taxon>Bacillota</taxon>
        <taxon>Bacilli</taxon>
        <taxon>Lactobacillales</taxon>
        <taxon>Lactobacillaceae</taxon>
        <taxon>Lactiplantibacillus</taxon>
    </lineage>
</organism>
<dbReference type="InterPro" id="IPR036264">
    <property type="entry name" value="Bact_exopeptidase_dim_dom"/>
</dbReference>
<dbReference type="Pfam" id="PF01546">
    <property type="entry name" value="Peptidase_M20"/>
    <property type="match status" value="1"/>
</dbReference>
<evidence type="ECO:0000256" key="6">
    <source>
        <dbReference type="ARBA" id="ARBA00016853"/>
    </source>
</evidence>
<accession>A0ABW4BVV4</accession>
<dbReference type="Pfam" id="PF07687">
    <property type="entry name" value="M20_dimer"/>
    <property type="match status" value="1"/>
</dbReference>
<evidence type="ECO:0000256" key="9">
    <source>
        <dbReference type="ARBA" id="ARBA00022801"/>
    </source>
</evidence>
<dbReference type="PANTHER" id="PTHR43808:SF8">
    <property type="entry name" value="PEPTIDASE M20 DIMERISATION DOMAIN-CONTAINING PROTEIN"/>
    <property type="match status" value="1"/>
</dbReference>
<keyword evidence="12" id="KW-0457">Lysine biosynthesis</keyword>
<keyword evidence="13" id="KW-0170">Cobalt</keyword>
<dbReference type="SUPFAM" id="SSF55031">
    <property type="entry name" value="Bacterial exopeptidase dimerisation domain"/>
    <property type="match status" value="1"/>
</dbReference>
<evidence type="ECO:0000256" key="8">
    <source>
        <dbReference type="ARBA" id="ARBA00022723"/>
    </source>
</evidence>
<comment type="pathway">
    <text evidence="3">Amino-acid biosynthesis; L-lysine biosynthesis via DAP pathway; LL-2,6-diaminopimelate from (S)-tetrahydrodipicolinate (succinylase route): step 3/3.</text>
</comment>
<dbReference type="InterPro" id="IPR010182">
    <property type="entry name" value="ArgE/DapE"/>
</dbReference>
<dbReference type="PROSITE" id="PS00758">
    <property type="entry name" value="ARGE_DAPE_CPG2_1"/>
    <property type="match status" value="1"/>
</dbReference>
<evidence type="ECO:0000256" key="11">
    <source>
        <dbReference type="ARBA" id="ARBA00022915"/>
    </source>
</evidence>
<dbReference type="EC" id="3.5.1.18" evidence="5"/>
<evidence type="ECO:0000313" key="17">
    <source>
        <dbReference type="Proteomes" id="UP001597188"/>
    </source>
</evidence>
<dbReference type="Gene3D" id="3.40.630.10">
    <property type="entry name" value="Zn peptidases"/>
    <property type="match status" value="2"/>
</dbReference>
<dbReference type="NCBIfam" id="TIGR01910">
    <property type="entry name" value="DapE-ArgE"/>
    <property type="match status" value="1"/>
</dbReference>
<keyword evidence="17" id="KW-1185">Reference proteome</keyword>